<proteinExistence type="predicted"/>
<dbReference type="Proteomes" id="UP001412067">
    <property type="component" value="Unassembled WGS sequence"/>
</dbReference>
<feature type="compositionally biased region" description="Polar residues" evidence="1">
    <location>
        <begin position="109"/>
        <end position="118"/>
    </location>
</feature>
<dbReference type="EMBL" id="JBBWWR010000006">
    <property type="protein sequence ID" value="KAK8965690.1"/>
    <property type="molecule type" value="Genomic_DNA"/>
</dbReference>
<accession>A0ABR2MQA6</accession>
<evidence type="ECO:0000313" key="3">
    <source>
        <dbReference type="Proteomes" id="UP001412067"/>
    </source>
</evidence>
<sequence length="140" mass="15488">MVRKEKHTLPKRQLFGNSPHRECLEGSSRLSSIMFQTTILPKIPLFYCYEPWKRPLKAVTVDGAYTVFAHGSKPQERRRVVRPPKFTQSAQRLKQVSEENRRTGGGSILTFTGVSRTRNAGRGGGGSSAAEPGKKSGASE</sequence>
<protein>
    <submittedName>
        <fullName evidence="2">Uncharacterized protein</fullName>
    </submittedName>
</protein>
<feature type="compositionally biased region" description="Low complexity" evidence="1">
    <location>
        <begin position="128"/>
        <end position="140"/>
    </location>
</feature>
<gene>
    <name evidence="2" type="ORF">KSP40_PGU015339</name>
</gene>
<organism evidence="2 3">
    <name type="scientific">Platanthera guangdongensis</name>
    <dbReference type="NCBI Taxonomy" id="2320717"/>
    <lineage>
        <taxon>Eukaryota</taxon>
        <taxon>Viridiplantae</taxon>
        <taxon>Streptophyta</taxon>
        <taxon>Embryophyta</taxon>
        <taxon>Tracheophyta</taxon>
        <taxon>Spermatophyta</taxon>
        <taxon>Magnoliopsida</taxon>
        <taxon>Liliopsida</taxon>
        <taxon>Asparagales</taxon>
        <taxon>Orchidaceae</taxon>
        <taxon>Orchidoideae</taxon>
        <taxon>Orchideae</taxon>
        <taxon>Orchidinae</taxon>
        <taxon>Platanthera</taxon>
    </lineage>
</organism>
<reference evidence="2 3" key="1">
    <citation type="journal article" date="2022" name="Nat. Plants">
        <title>Genomes of leafy and leafless Platanthera orchids illuminate the evolution of mycoheterotrophy.</title>
        <authorList>
            <person name="Li M.H."/>
            <person name="Liu K.W."/>
            <person name="Li Z."/>
            <person name="Lu H.C."/>
            <person name="Ye Q.L."/>
            <person name="Zhang D."/>
            <person name="Wang J.Y."/>
            <person name="Li Y.F."/>
            <person name="Zhong Z.M."/>
            <person name="Liu X."/>
            <person name="Yu X."/>
            <person name="Liu D.K."/>
            <person name="Tu X.D."/>
            <person name="Liu B."/>
            <person name="Hao Y."/>
            <person name="Liao X.Y."/>
            <person name="Jiang Y.T."/>
            <person name="Sun W.H."/>
            <person name="Chen J."/>
            <person name="Chen Y.Q."/>
            <person name="Ai Y."/>
            <person name="Zhai J.W."/>
            <person name="Wu S.S."/>
            <person name="Zhou Z."/>
            <person name="Hsiao Y.Y."/>
            <person name="Wu W.L."/>
            <person name="Chen Y.Y."/>
            <person name="Lin Y.F."/>
            <person name="Hsu J.L."/>
            <person name="Li C.Y."/>
            <person name="Wang Z.W."/>
            <person name="Zhao X."/>
            <person name="Zhong W.Y."/>
            <person name="Ma X.K."/>
            <person name="Ma L."/>
            <person name="Huang J."/>
            <person name="Chen G.Z."/>
            <person name="Huang M.Z."/>
            <person name="Huang L."/>
            <person name="Peng D.H."/>
            <person name="Luo Y.B."/>
            <person name="Zou S.Q."/>
            <person name="Chen S.P."/>
            <person name="Lan S."/>
            <person name="Tsai W.C."/>
            <person name="Van de Peer Y."/>
            <person name="Liu Z.J."/>
        </authorList>
    </citation>
    <scope>NUCLEOTIDE SEQUENCE [LARGE SCALE GENOMIC DNA]</scope>
    <source>
        <strain evidence="2">Lor288</strain>
    </source>
</reference>
<comment type="caution">
    <text evidence="2">The sequence shown here is derived from an EMBL/GenBank/DDBJ whole genome shotgun (WGS) entry which is preliminary data.</text>
</comment>
<keyword evidence="3" id="KW-1185">Reference proteome</keyword>
<evidence type="ECO:0000256" key="1">
    <source>
        <dbReference type="SAM" id="MobiDB-lite"/>
    </source>
</evidence>
<feature type="region of interest" description="Disordered" evidence="1">
    <location>
        <begin position="72"/>
        <end position="140"/>
    </location>
</feature>
<name>A0ABR2MQA6_9ASPA</name>
<evidence type="ECO:0000313" key="2">
    <source>
        <dbReference type="EMBL" id="KAK8965690.1"/>
    </source>
</evidence>